<keyword evidence="2" id="KW-1185">Reference proteome</keyword>
<evidence type="ECO:0000313" key="2">
    <source>
        <dbReference type="Proteomes" id="UP000246077"/>
    </source>
</evidence>
<proteinExistence type="predicted"/>
<sequence>MIAMLSVSTYASQLTTLANIQRNQSDFDRLSRQVATGVKSDDLSDFSAVDAQRLLNGDKEVQRLEAYNKGIDIVTPRLKLYSQQVERMDTLAKTVASALSGVDSYSGATQVQLGTLIDNTLRDLNALLNDRVDGRYLWAGGNYASQPVGDLTALPDLAAPAAFTPVADPALPDYYAAAPGSDANAWVEAGFSPEAGKSVEYGQVASAPAIQELINALRLVKSGLNAAAAAGSTAAAETAFAGFRTEALSQLTEARSGIKQMSSEIAMDLASITDSAKANKAAINLFVDEQGKIVNVDTAEAGVKLSQVKTQLEATYKITASLSQTSLVNYI</sequence>
<accession>A0A317E3R4</accession>
<comment type="caution">
    <text evidence="1">The sequence shown here is derived from an EMBL/GenBank/DDBJ whole genome shotgun (WGS) entry which is preliminary data.</text>
</comment>
<evidence type="ECO:0000313" key="1">
    <source>
        <dbReference type="EMBL" id="PWR19705.1"/>
    </source>
</evidence>
<reference evidence="2" key="1">
    <citation type="submission" date="2018-05" db="EMBL/GenBank/DDBJ databases">
        <title>Zavarzinia sp. HR-AS.</title>
        <authorList>
            <person name="Lee Y."/>
            <person name="Jeon C.O."/>
        </authorList>
    </citation>
    <scope>NUCLEOTIDE SEQUENCE [LARGE SCALE GENOMIC DNA]</scope>
    <source>
        <strain evidence="2">DSM 1231</strain>
    </source>
</reference>
<dbReference type="SUPFAM" id="SSF64518">
    <property type="entry name" value="Phase 1 flagellin"/>
    <property type="match status" value="1"/>
</dbReference>
<protein>
    <submittedName>
        <fullName evidence="1">Uncharacterized protein</fullName>
    </submittedName>
</protein>
<dbReference type="Proteomes" id="UP000246077">
    <property type="component" value="Unassembled WGS sequence"/>
</dbReference>
<name>A0A317E3R4_9PROT</name>
<organism evidence="1 2">
    <name type="scientific">Zavarzinia compransoris</name>
    <dbReference type="NCBI Taxonomy" id="1264899"/>
    <lineage>
        <taxon>Bacteria</taxon>
        <taxon>Pseudomonadati</taxon>
        <taxon>Pseudomonadota</taxon>
        <taxon>Alphaproteobacteria</taxon>
        <taxon>Rhodospirillales</taxon>
        <taxon>Zavarziniaceae</taxon>
        <taxon>Zavarzinia</taxon>
    </lineage>
</organism>
<dbReference type="EMBL" id="QGLF01000004">
    <property type="protein sequence ID" value="PWR19705.1"/>
    <property type="molecule type" value="Genomic_DNA"/>
</dbReference>
<gene>
    <name evidence="1" type="ORF">DKG75_14655</name>
</gene>
<dbReference type="AlphaFoldDB" id="A0A317E3R4"/>